<dbReference type="AlphaFoldDB" id="A0A222P466"/>
<feature type="region of interest" description="Disordered" evidence="1">
    <location>
        <begin position="154"/>
        <end position="177"/>
    </location>
</feature>
<accession>A0A222P466</accession>
<organism evidence="2 3">
    <name type="scientific">Legionella clemsonensis</name>
    <dbReference type="NCBI Taxonomy" id="1867846"/>
    <lineage>
        <taxon>Bacteria</taxon>
        <taxon>Pseudomonadati</taxon>
        <taxon>Pseudomonadota</taxon>
        <taxon>Gammaproteobacteria</taxon>
        <taxon>Legionellales</taxon>
        <taxon>Legionellaceae</taxon>
        <taxon>Legionella</taxon>
    </lineage>
</organism>
<dbReference type="EMBL" id="CP016397">
    <property type="protein sequence ID" value="ASQ46644.1"/>
    <property type="molecule type" value="Genomic_DNA"/>
</dbReference>
<evidence type="ECO:0008006" key="4">
    <source>
        <dbReference type="Google" id="ProtNLM"/>
    </source>
</evidence>
<dbReference type="KEGG" id="lcd:clem_10490"/>
<evidence type="ECO:0000313" key="2">
    <source>
        <dbReference type="EMBL" id="ASQ46644.1"/>
    </source>
</evidence>
<protein>
    <recommendedName>
        <fullName evidence="4">Substrate of the Dot/Icm secretion system</fullName>
    </recommendedName>
</protein>
<keyword evidence="3" id="KW-1185">Reference proteome</keyword>
<dbReference type="OrthoDB" id="5638109at2"/>
<reference evidence="3" key="1">
    <citation type="submission" date="2016-07" db="EMBL/GenBank/DDBJ databases">
        <authorList>
            <person name="Florea S."/>
            <person name="Webb J.S."/>
            <person name="Jaromczyk J."/>
            <person name="Schardl C.L."/>
        </authorList>
    </citation>
    <scope>NUCLEOTIDE SEQUENCE [LARGE SCALE GENOMIC DNA]</scope>
    <source>
        <strain evidence="3">CDC-D5610</strain>
    </source>
</reference>
<proteinExistence type="predicted"/>
<gene>
    <name evidence="2" type="ORF">clem_10490</name>
</gene>
<evidence type="ECO:0000256" key="1">
    <source>
        <dbReference type="SAM" id="MobiDB-lite"/>
    </source>
</evidence>
<dbReference type="Proteomes" id="UP000201728">
    <property type="component" value="Chromosome"/>
</dbReference>
<name>A0A222P466_9GAMM</name>
<sequence length="177" mass="20476">MSTPEDKVKQNQEIARLRELHQTKNRTSDQENEYKRLLDAYRESILKNKRLLEEDKPQPQYQLDSKKKGFVAELLEDYKKETGKEPIAQPGGLVALHFDSQEDAVKFLQEQAKKNRGFDAYDKEKDHRMYSDGKGTFVHGTKVEVDAYLKNPKSFDLDKTGRLTAKEPESTKKVSPT</sequence>
<evidence type="ECO:0000313" key="3">
    <source>
        <dbReference type="Proteomes" id="UP000201728"/>
    </source>
</evidence>
<dbReference type="RefSeq" id="WP_094091483.1">
    <property type="nucleotide sequence ID" value="NZ_CP016397.1"/>
</dbReference>